<proteinExistence type="predicted"/>
<organism evidence="2 3">
    <name type="scientific">Mycobacterium persicum</name>
    <dbReference type="NCBI Taxonomy" id="1487726"/>
    <lineage>
        <taxon>Bacteria</taxon>
        <taxon>Bacillati</taxon>
        <taxon>Actinomycetota</taxon>
        <taxon>Actinomycetes</taxon>
        <taxon>Mycobacteriales</taxon>
        <taxon>Mycobacteriaceae</taxon>
        <taxon>Mycobacterium</taxon>
    </lineage>
</organism>
<protein>
    <submittedName>
        <fullName evidence="2">Uncharacterized protein</fullName>
    </submittedName>
</protein>
<feature type="region of interest" description="Disordered" evidence="1">
    <location>
        <begin position="1"/>
        <end position="22"/>
    </location>
</feature>
<evidence type="ECO:0000256" key="1">
    <source>
        <dbReference type="SAM" id="MobiDB-lite"/>
    </source>
</evidence>
<dbReference type="AlphaFoldDB" id="A0AB38UYP8"/>
<name>A0AB38UYP8_9MYCO</name>
<evidence type="ECO:0000313" key="2">
    <source>
        <dbReference type="EMBL" id="VAZ85943.1"/>
    </source>
</evidence>
<dbReference type="Proteomes" id="UP000279331">
    <property type="component" value="Unassembled WGS sequence"/>
</dbReference>
<gene>
    <name evidence="2" type="ORF">LAUMK42_04785</name>
</gene>
<comment type="caution">
    <text evidence="2">The sequence shown here is derived from an EMBL/GenBank/DDBJ whole genome shotgun (WGS) entry which is preliminary data.</text>
</comment>
<evidence type="ECO:0000313" key="3">
    <source>
        <dbReference type="Proteomes" id="UP000279331"/>
    </source>
</evidence>
<dbReference type="EMBL" id="UPHL01000138">
    <property type="protein sequence ID" value="VAZ85943.1"/>
    <property type="molecule type" value="Genomic_DNA"/>
</dbReference>
<sequence length="225" mass="25076">MCRNPHLRKTSTPIPATTRRPPLHPHLRRAGFQVLSGSTSSRIPSTASWIRRWICSASWNPSRRCCSIPAEADGSWELVNYCDYSSVFGALAYGAETPLVCADRCYRTWVINPGWPSPHGRRPDTRALIKVPADLSSSQVGQCVLGFGRHVSCDRTTMHNNRFRCVVHAGISAWVSGHQHRVQHRIEQTQTVVGRTGQRLDRVFRVGHQPDHPTVGRADAGNVAQ</sequence>
<accession>A0AB38UYP8</accession>
<reference evidence="2 3" key="1">
    <citation type="submission" date="2018-09" db="EMBL/GenBank/DDBJ databases">
        <authorList>
            <person name="Tagini F."/>
        </authorList>
    </citation>
    <scope>NUCLEOTIDE SEQUENCE [LARGE SCALE GENOMIC DNA]</scope>
    <source>
        <strain evidence="2 3">MK42</strain>
    </source>
</reference>